<dbReference type="Proteomes" id="UP000215335">
    <property type="component" value="Unassembled WGS sequence"/>
</dbReference>
<proteinExistence type="predicted"/>
<sequence length="38" mass="3944">MTMTPGHTSKPTAAALQHHQDPHAPDHQGCSIVTADGP</sequence>
<accession>A0A232FDV0</accession>
<evidence type="ECO:0000256" key="1">
    <source>
        <dbReference type="SAM" id="MobiDB-lite"/>
    </source>
</evidence>
<organism evidence="2 3">
    <name type="scientific">Trichomalopsis sarcophagae</name>
    <dbReference type="NCBI Taxonomy" id="543379"/>
    <lineage>
        <taxon>Eukaryota</taxon>
        <taxon>Metazoa</taxon>
        <taxon>Ecdysozoa</taxon>
        <taxon>Arthropoda</taxon>
        <taxon>Hexapoda</taxon>
        <taxon>Insecta</taxon>
        <taxon>Pterygota</taxon>
        <taxon>Neoptera</taxon>
        <taxon>Endopterygota</taxon>
        <taxon>Hymenoptera</taxon>
        <taxon>Apocrita</taxon>
        <taxon>Proctotrupomorpha</taxon>
        <taxon>Chalcidoidea</taxon>
        <taxon>Pteromalidae</taxon>
        <taxon>Pteromalinae</taxon>
        <taxon>Trichomalopsis</taxon>
    </lineage>
</organism>
<comment type="caution">
    <text evidence="2">The sequence shown here is derived from an EMBL/GenBank/DDBJ whole genome shotgun (WGS) entry which is preliminary data.</text>
</comment>
<keyword evidence="3" id="KW-1185">Reference proteome</keyword>
<name>A0A232FDV0_9HYME</name>
<evidence type="ECO:0000313" key="2">
    <source>
        <dbReference type="EMBL" id="OXU28845.1"/>
    </source>
</evidence>
<feature type="compositionally biased region" description="Polar residues" evidence="1">
    <location>
        <begin position="1"/>
        <end position="11"/>
    </location>
</feature>
<protein>
    <submittedName>
        <fullName evidence="2">Uncharacterized protein</fullName>
    </submittedName>
</protein>
<gene>
    <name evidence="2" type="ORF">TSAR_007560</name>
</gene>
<dbReference type="AlphaFoldDB" id="A0A232FDV0"/>
<evidence type="ECO:0000313" key="3">
    <source>
        <dbReference type="Proteomes" id="UP000215335"/>
    </source>
</evidence>
<feature type="region of interest" description="Disordered" evidence="1">
    <location>
        <begin position="1"/>
        <end position="38"/>
    </location>
</feature>
<reference evidence="2 3" key="1">
    <citation type="journal article" date="2017" name="Curr. Biol.">
        <title>The Evolution of Venom by Co-option of Single-Copy Genes.</title>
        <authorList>
            <person name="Martinson E.O."/>
            <person name="Mrinalini"/>
            <person name="Kelkar Y.D."/>
            <person name="Chang C.H."/>
            <person name="Werren J.H."/>
        </authorList>
    </citation>
    <scope>NUCLEOTIDE SEQUENCE [LARGE SCALE GENOMIC DNA]</scope>
    <source>
        <strain evidence="2 3">Alberta</strain>
        <tissue evidence="2">Whole body</tissue>
    </source>
</reference>
<dbReference type="EMBL" id="NNAY01000369">
    <property type="protein sequence ID" value="OXU28845.1"/>
    <property type="molecule type" value="Genomic_DNA"/>
</dbReference>